<gene>
    <name evidence="2" type="ORF">IMCC3135_04465</name>
</gene>
<sequence>MAVAMMLVLSLVAPKIALSASLLWGDGYRTVVICTGAQLLRVTVSPEGEIISDVTEEWVAPHCVLTDHDVVALQRAWQRADYPQFNREVDVPQVAVAAQPRWFGQAVSSRGPPLG</sequence>
<protein>
    <submittedName>
        <fullName evidence="2">Uncharacterized protein</fullName>
    </submittedName>
</protein>
<organism evidence="2 3">
    <name type="scientific">Granulosicoccus antarcticus IMCC3135</name>
    <dbReference type="NCBI Taxonomy" id="1192854"/>
    <lineage>
        <taxon>Bacteria</taxon>
        <taxon>Pseudomonadati</taxon>
        <taxon>Pseudomonadota</taxon>
        <taxon>Gammaproteobacteria</taxon>
        <taxon>Chromatiales</taxon>
        <taxon>Granulosicoccaceae</taxon>
        <taxon>Granulosicoccus</taxon>
    </lineage>
</organism>
<dbReference type="EMBL" id="CP018632">
    <property type="protein sequence ID" value="ASJ71006.1"/>
    <property type="molecule type" value="Genomic_DNA"/>
</dbReference>
<proteinExistence type="predicted"/>
<name>A0A2Z2NI62_9GAMM</name>
<keyword evidence="1" id="KW-0732">Signal</keyword>
<evidence type="ECO:0000313" key="2">
    <source>
        <dbReference type="EMBL" id="ASJ71006.1"/>
    </source>
</evidence>
<feature type="chain" id="PRO_5016455018" evidence="1">
    <location>
        <begin position="20"/>
        <end position="115"/>
    </location>
</feature>
<dbReference type="AlphaFoldDB" id="A0A2Z2NI62"/>
<feature type="signal peptide" evidence="1">
    <location>
        <begin position="1"/>
        <end position="19"/>
    </location>
</feature>
<evidence type="ECO:0000256" key="1">
    <source>
        <dbReference type="SAM" id="SignalP"/>
    </source>
</evidence>
<dbReference type="Proteomes" id="UP000250079">
    <property type="component" value="Chromosome"/>
</dbReference>
<dbReference type="KEGG" id="gai:IMCC3135_04465"/>
<reference evidence="2 3" key="1">
    <citation type="submission" date="2016-12" db="EMBL/GenBank/DDBJ databases">
        <authorList>
            <person name="Song W.-J."/>
            <person name="Kurnit D.M."/>
        </authorList>
    </citation>
    <scope>NUCLEOTIDE SEQUENCE [LARGE SCALE GENOMIC DNA]</scope>
    <source>
        <strain evidence="2 3">IMCC3135</strain>
    </source>
</reference>
<keyword evidence="3" id="KW-1185">Reference proteome</keyword>
<accession>A0A2Z2NI62</accession>
<evidence type="ECO:0000313" key="3">
    <source>
        <dbReference type="Proteomes" id="UP000250079"/>
    </source>
</evidence>